<evidence type="ECO:0000256" key="3">
    <source>
        <dbReference type="ARBA" id="ARBA00023274"/>
    </source>
</evidence>
<keyword evidence="3" id="KW-0687">Ribonucleoprotein</keyword>
<gene>
    <name evidence="7" type="primary">rpsA_1</name>
    <name evidence="7" type="ORF">Spa11_09350</name>
</gene>
<accession>A0A518K4N1</accession>
<comment type="function">
    <text evidence="4">Binds mRNA; thus facilitating recognition of the initiation point. It is needed to translate mRNA with a short Shine-Dalgarno (SD) purine-rich sequence.</text>
</comment>
<feature type="compositionally biased region" description="Gly residues" evidence="5">
    <location>
        <begin position="569"/>
        <end position="584"/>
    </location>
</feature>
<evidence type="ECO:0000256" key="5">
    <source>
        <dbReference type="SAM" id="MobiDB-lite"/>
    </source>
</evidence>
<dbReference type="GO" id="GO:0022627">
    <property type="term" value="C:cytosolic small ribosomal subunit"/>
    <property type="evidence" value="ECO:0007669"/>
    <property type="project" value="TreeGrafter"/>
</dbReference>
<dbReference type="Gene3D" id="2.40.50.140">
    <property type="entry name" value="Nucleic acid-binding proteins"/>
    <property type="match status" value="4"/>
</dbReference>
<feature type="compositionally biased region" description="Polar residues" evidence="5">
    <location>
        <begin position="1"/>
        <end position="20"/>
    </location>
</feature>
<dbReference type="InterPro" id="IPR003029">
    <property type="entry name" value="S1_domain"/>
</dbReference>
<evidence type="ECO:0000256" key="1">
    <source>
        <dbReference type="ARBA" id="ARBA00006767"/>
    </source>
</evidence>
<dbReference type="AlphaFoldDB" id="A0A518K4N1"/>
<feature type="compositionally biased region" description="Basic and acidic residues" evidence="5">
    <location>
        <begin position="544"/>
        <end position="559"/>
    </location>
</feature>
<feature type="region of interest" description="Disordered" evidence="5">
    <location>
        <begin position="219"/>
        <end position="246"/>
    </location>
</feature>
<name>A0A518K4N1_9BACT</name>
<dbReference type="InterPro" id="IPR012340">
    <property type="entry name" value="NA-bd_OB-fold"/>
</dbReference>
<evidence type="ECO:0000256" key="2">
    <source>
        <dbReference type="ARBA" id="ARBA00022980"/>
    </source>
</evidence>
<feature type="region of interest" description="Disordered" evidence="5">
    <location>
        <begin position="1"/>
        <end position="184"/>
    </location>
</feature>
<dbReference type="Pfam" id="PF00575">
    <property type="entry name" value="S1"/>
    <property type="match status" value="4"/>
</dbReference>
<dbReference type="SMART" id="SM00316">
    <property type="entry name" value="S1"/>
    <property type="match status" value="4"/>
</dbReference>
<dbReference type="GO" id="GO:0006412">
    <property type="term" value="P:translation"/>
    <property type="evidence" value="ECO:0007669"/>
    <property type="project" value="TreeGrafter"/>
</dbReference>
<keyword evidence="2 7" id="KW-0689">Ribosomal protein</keyword>
<dbReference type="GO" id="GO:0003729">
    <property type="term" value="F:mRNA binding"/>
    <property type="evidence" value="ECO:0007669"/>
    <property type="project" value="TreeGrafter"/>
</dbReference>
<dbReference type="PANTHER" id="PTHR10724">
    <property type="entry name" value="30S RIBOSOMAL PROTEIN S1"/>
    <property type="match status" value="1"/>
</dbReference>
<dbReference type="KEGG" id="bmei:Spa11_09350"/>
<evidence type="ECO:0000256" key="4">
    <source>
        <dbReference type="ARBA" id="ARBA00025604"/>
    </source>
</evidence>
<evidence type="ECO:0000313" key="7">
    <source>
        <dbReference type="EMBL" id="QDV72753.1"/>
    </source>
</evidence>
<feature type="domain" description="S1 motif" evidence="6">
    <location>
        <begin position="292"/>
        <end position="358"/>
    </location>
</feature>
<dbReference type="CDD" id="cd04465">
    <property type="entry name" value="S1_RPS1_repeat_ec2_hs2"/>
    <property type="match status" value="1"/>
</dbReference>
<sequence>MNNETSVAPSSQEATQSQDPVTDVAPARETPPAVAETPPVGPDVATAQVEEIAATSGDTAQAVPEQAESPTTGDVSTGDVVKGDVATGERPSERLRVGTQRTEADAEAPAADLRPNPVNRVTEGEPQPKSSGKHYPPPNVRSAPTAEEEAELASLMEGTSVDQVLDSETAAAPQELPEGSKHKAKITRITGDTVFVELGQHLQGAVPLKQFEAKPSQAAAAATAPASDAALQASEGKPETAEAEATDVSHLPIEGDEIEVLVISYDSDEGTYELSLPSAPQDIGNWDEVEAGKIVEVTITGKNKGGLECKVAGIRGFMPTGQISIYRVENIEEYVGQRLTAVITEANRARKNVILSHRAVMERERAEQKDKLLAELAPGQLRDGVVRSLRDFGAFVDLGGVDGLIHVSKLSWDRIGHPREVLSEGQAVKVKVEKIDPETGKIALSYRETAANPWDSAEAEFPVGSTVKGKVTKTMDFGAFVRLKAGVEGMIHVSELDYKRVHRVTDVLKEGQEVEAKVLSVDRGKQRIALSVKALMAAPAKPESAARDAEANEPEAPKPERKKFKNLKGGIGTPTGGEQFGLKW</sequence>
<feature type="domain" description="S1 motif" evidence="6">
    <location>
        <begin position="179"/>
        <end position="277"/>
    </location>
</feature>
<dbReference type="SUPFAM" id="SSF50249">
    <property type="entry name" value="Nucleic acid-binding proteins"/>
    <property type="match status" value="4"/>
</dbReference>
<feature type="domain" description="S1 motif" evidence="6">
    <location>
        <begin position="379"/>
        <end position="447"/>
    </location>
</feature>
<evidence type="ECO:0000313" key="8">
    <source>
        <dbReference type="Proteomes" id="UP000316426"/>
    </source>
</evidence>
<dbReference type="Proteomes" id="UP000316426">
    <property type="component" value="Chromosome"/>
</dbReference>
<feature type="compositionally biased region" description="Low complexity" evidence="5">
    <location>
        <begin position="219"/>
        <end position="233"/>
    </location>
</feature>
<comment type="similarity">
    <text evidence="1">Belongs to the bacterial ribosomal protein bS1 family.</text>
</comment>
<protein>
    <submittedName>
        <fullName evidence="7">30S ribosomal protein S1</fullName>
    </submittedName>
</protein>
<dbReference type="EMBL" id="CP036349">
    <property type="protein sequence ID" value="QDV72753.1"/>
    <property type="molecule type" value="Genomic_DNA"/>
</dbReference>
<dbReference type="InterPro" id="IPR050437">
    <property type="entry name" value="Ribos_protein_bS1-like"/>
</dbReference>
<dbReference type="PROSITE" id="PS50126">
    <property type="entry name" value="S1"/>
    <property type="match status" value="4"/>
</dbReference>
<dbReference type="FunFam" id="2.40.50.140:FF:000051">
    <property type="entry name" value="RNA-binding transcriptional accessory protein"/>
    <property type="match status" value="1"/>
</dbReference>
<organism evidence="7 8">
    <name type="scientific">Botrimarina mediterranea</name>
    <dbReference type="NCBI Taxonomy" id="2528022"/>
    <lineage>
        <taxon>Bacteria</taxon>
        <taxon>Pseudomonadati</taxon>
        <taxon>Planctomycetota</taxon>
        <taxon>Planctomycetia</taxon>
        <taxon>Pirellulales</taxon>
        <taxon>Lacipirellulaceae</taxon>
        <taxon>Botrimarina</taxon>
    </lineage>
</organism>
<feature type="domain" description="S1 motif" evidence="6">
    <location>
        <begin position="464"/>
        <end position="533"/>
    </location>
</feature>
<dbReference type="RefSeq" id="WP_145108558.1">
    <property type="nucleotide sequence ID" value="NZ_CP036349.1"/>
</dbReference>
<dbReference type="FunFam" id="2.40.50.140:FF:000103">
    <property type="entry name" value="protein RRP5 homolog"/>
    <property type="match status" value="1"/>
</dbReference>
<dbReference type="CDD" id="cd05688">
    <property type="entry name" value="S1_RPS1_repeat_ec3"/>
    <property type="match status" value="1"/>
</dbReference>
<keyword evidence="8" id="KW-1185">Reference proteome</keyword>
<dbReference type="PANTHER" id="PTHR10724:SF7">
    <property type="entry name" value="SMALL RIBOSOMAL SUBUNIT PROTEIN BS1C"/>
    <property type="match status" value="1"/>
</dbReference>
<feature type="region of interest" description="Disordered" evidence="5">
    <location>
        <begin position="539"/>
        <end position="584"/>
    </location>
</feature>
<dbReference type="GO" id="GO:0003735">
    <property type="term" value="F:structural constituent of ribosome"/>
    <property type="evidence" value="ECO:0007669"/>
    <property type="project" value="TreeGrafter"/>
</dbReference>
<evidence type="ECO:0000259" key="6">
    <source>
        <dbReference type="PROSITE" id="PS50126"/>
    </source>
</evidence>
<reference evidence="7 8" key="1">
    <citation type="submission" date="2019-02" db="EMBL/GenBank/DDBJ databases">
        <title>Deep-cultivation of Planctomycetes and their phenomic and genomic characterization uncovers novel biology.</title>
        <authorList>
            <person name="Wiegand S."/>
            <person name="Jogler M."/>
            <person name="Boedeker C."/>
            <person name="Pinto D."/>
            <person name="Vollmers J."/>
            <person name="Rivas-Marin E."/>
            <person name="Kohn T."/>
            <person name="Peeters S.H."/>
            <person name="Heuer A."/>
            <person name="Rast P."/>
            <person name="Oberbeckmann S."/>
            <person name="Bunk B."/>
            <person name="Jeske O."/>
            <person name="Meyerdierks A."/>
            <person name="Storesund J.E."/>
            <person name="Kallscheuer N."/>
            <person name="Luecker S."/>
            <person name="Lage O.M."/>
            <person name="Pohl T."/>
            <person name="Merkel B.J."/>
            <person name="Hornburger P."/>
            <person name="Mueller R.-W."/>
            <person name="Bruemmer F."/>
            <person name="Labrenz M."/>
            <person name="Spormann A.M."/>
            <person name="Op den Camp H."/>
            <person name="Overmann J."/>
            <person name="Amann R."/>
            <person name="Jetten M.S.M."/>
            <person name="Mascher T."/>
            <person name="Medema M.H."/>
            <person name="Devos D.P."/>
            <person name="Kaster A.-K."/>
            <person name="Ovreas L."/>
            <person name="Rohde M."/>
            <person name="Galperin M.Y."/>
            <person name="Jogler C."/>
        </authorList>
    </citation>
    <scope>NUCLEOTIDE SEQUENCE [LARGE SCALE GENOMIC DNA]</scope>
    <source>
        <strain evidence="7 8">Spa11</strain>
    </source>
</reference>
<proteinExistence type="inferred from homology"/>